<accession>A0A1C7MF04</accession>
<protein>
    <submittedName>
        <fullName evidence="1">Uncharacterized protein</fullName>
    </submittedName>
</protein>
<reference evidence="1 2" key="1">
    <citation type="submission" date="2016-03" db="EMBL/GenBank/DDBJ databases">
        <title>Whole genome sequencing of Grifola frondosa 9006-11.</title>
        <authorList>
            <person name="Min B."/>
            <person name="Park H."/>
            <person name="Kim J.-G."/>
            <person name="Cho H."/>
            <person name="Oh Y.-L."/>
            <person name="Kong W.-S."/>
            <person name="Choi I.-G."/>
        </authorList>
    </citation>
    <scope>NUCLEOTIDE SEQUENCE [LARGE SCALE GENOMIC DNA]</scope>
    <source>
        <strain evidence="1 2">9006-11</strain>
    </source>
</reference>
<evidence type="ECO:0000313" key="1">
    <source>
        <dbReference type="EMBL" id="OBZ75398.1"/>
    </source>
</evidence>
<proteinExistence type="predicted"/>
<dbReference type="Proteomes" id="UP000092993">
    <property type="component" value="Unassembled WGS sequence"/>
</dbReference>
<organism evidence="1 2">
    <name type="scientific">Grifola frondosa</name>
    <name type="common">Maitake</name>
    <name type="synonym">Polyporus frondosus</name>
    <dbReference type="NCBI Taxonomy" id="5627"/>
    <lineage>
        <taxon>Eukaryota</taxon>
        <taxon>Fungi</taxon>
        <taxon>Dikarya</taxon>
        <taxon>Basidiomycota</taxon>
        <taxon>Agaricomycotina</taxon>
        <taxon>Agaricomycetes</taxon>
        <taxon>Polyporales</taxon>
        <taxon>Grifolaceae</taxon>
        <taxon>Grifola</taxon>
    </lineage>
</organism>
<dbReference type="AlphaFoldDB" id="A0A1C7MF04"/>
<gene>
    <name evidence="1" type="ORF">A0H81_04598</name>
</gene>
<evidence type="ECO:0000313" key="2">
    <source>
        <dbReference type="Proteomes" id="UP000092993"/>
    </source>
</evidence>
<name>A0A1C7MF04_GRIFR</name>
<comment type="caution">
    <text evidence="1">The sequence shown here is derived from an EMBL/GenBank/DDBJ whole genome shotgun (WGS) entry which is preliminary data.</text>
</comment>
<keyword evidence="2" id="KW-1185">Reference proteome</keyword>
<dbReference type="EMBL" id="LUGG01000004">
    <property type="protein sequence ID" value="OBZ75398.1"/>
    <property type="molecule type" value="Genomic_DNA"/>
</dbReference>
<sequence length="72" mass="7720">MSSCLPDGHEHSMKIVESACGILLAAARQTWTFMGLAATLSGSTSPKKRNSRAEGSWRIKNAAHSYVPVVAF</sequence>